<evidence type="ECO:0000313" key="4">
    <source>
        <dbReference type="Proteomes" id="UP000663828"/>
    </source>
</evidence>
<gene>
    <name evidence="3" type="ORF">EDS130_LOCUS35023</name>
    <name evidence="2" type="ORF">XAT740_LOCUS16286</name>
</gene>
<dbReference type="EMBL" id="CAJNOR010001033">
    <property type="protein sequence ID" value="CAF1061023.1"/>
    <property type="molecule type" value="Genomic_DNA"/>
</dbReference>
<dbReference type="EMBL" id="CAJNOJ010000301">
    <property type="protein sequence ID" value="CAF1382801.1"/>
    <property type="molecule type" value="Genomic_DNA"/>
</dbReference>
<evidence type="ECO:0000313" key="2">
    <source>
        <dbReference type="EMBL" id="CAF1061023.1"/>
    </source>
</evidence>
<dbReference type="Proteomes" id="UP000663852">
    <property type="component" value="Unassembled WGS sequence"/>
</dbReference>
<keyword evidence="4" id="KW-1185">Reference proteome</keyword>
<accession>A0A815JV79</accession>
<feature type="compositionally biased region" description="Polar residues" evidence="1">
    <location>
        <begin position="26"/>
        <end position="35"/>
    </location>
</feature>
<proteinExistence type="predicted"/>
<evidence type="ECO:0000256" key="1">
    <source>
        <dbReference type="SAM" id="MobiDB-lite"/>
    </source>
</evidence>
<protein>
    <submittedName>
        <fullName evidence="3">Uncharacterized protein</fullName>
    </submittedName>
</protein>
<organism evidence="3 5">
    <name type="scientific">Adineta ricciae</name>
    <name type="common">Rotifer</name>
    <dbReference type="NCBI Taxonomy" id="249248"/>
    <lineage>
        <taxon>Eukaryota</taxon>
        <taxon>Metazoa</taxon>
        <taxon>Spiralia</taxon>
        <taxon>Gnathifera</taxon>
        <taxon>Rotifera</taxon>
        <taxon>Eurotatoria</taxon>
        <taxon>Bdelloidea</taxon>
        <taxon>Adinetida</taxon>
        <taxon>Adinetidae</taxon>
        <taxon>Adineta</taxon>
    </lineage>
</organism>
<name>A0A815JV79_ADIRI</name>
<sequence length="82" mass="9969">MEYVNDMWSHRPIDRASTPIPREDVNTQPRTSTPKISKTIHLVQRSRKKKKKKKSIDQINYHRLFYGNLRKHRHSSIQIWFL</sequence>
<evidence type="ECO:0000313" key="3">
    <source>
        <dbReference type="EMBL" id="CAF1382801.1"/>
    </source>
</evidence>
<comment type="caution">
    <text evidence="3">The sequence shown here is derived from an EMBL/GenBank/DDBJ whole genome shotgun (WGS) entry which is preliminary data.</text>
</comment>
<dbReference type="Proteomes" id="UP000663828">
    <property type="component" value="Unassembled WGS sequence"/>
</dbReference>
<dbReference type="OrthoDB" id="10046322at2759"/>
<dbReference type="AlphaFoldDB" id="A0A815JV79"/>
<evidence type="ECO:0000313" key="5">
    <source>
        <dbReference type="Proteomes" id="UP000663852"/>
    </source>
</evidence>
<feature type="region of interest" description="Disordered" evidence="1">
    <location>
        <begin position="14"/>
        <end position="35"/>
    </location>
</feature>
<reference evidence="3" key="1">
    <citation type="submission" date="2021-02" db="EMBL/GenBank/DDBJ databases">
        <authorList>
            <person name="Nowell W R."/>
        </authorList>
    </citation>
    <scope>NUCLEOTIDE SEQUENCE</scope>
</reference>